<sequence length="153" mass="16036">MSKPIFCSLAVSAGLFFSASAQAGVYGDDLGKCLVKSASAKDKTDLVRWMFSAIALHPDISSLSNITPQQRIDIDKQGGALFVRLLAEDCRTEAIAAIKYEGPNAIESGFKLLGEIASVGLFTAPEVAAGLESLAANMDMAKIENLAAEAAKP</sequence>
<feature type="chain" id="PRO_5045722062" evidence="1">
    <location>
        <begin position="24"/>
        <end position="153"/>
    </location>
</feature>
<reference evidence="2 3" key="1">
    <citation type="submission" date="2023-01" db="EMBL/GenBank/DDBJ databases">
        <title>Novel species of the genus Asticcacaulis isolated from rivers.</title>
        <authorList>
            <person name="Lu H."/>
        </authorList>
    </citation>
    <scope>NUCLEOTIDE SEQUENCE [LARGE SCALE GENOMIC DNA]</scope>
    <source>
        <strain evidence="2 3">LKC15W</strain>
    </source>
</reference>
<gene>
    <name evidence="2" type="ORF">PQU98_11730</name>
</gene>
<evidence type="ECO:0000256" key="1">
    <source>
        <dbReference type="SAM" id="SignalP"/>
    </source>
</evidence>
<comment type="caution">
    <text evidence="2">The sequence shown here is derived from an EMBL/GenBank/DDBJ whole genome shotgun (WGS) entry which is preliminary data.</text>
</comment>
<dbReference type="RefSeq" id="WP_272745128.1">
    <property type="nucleotide sequence ID" value="NZ_JAQQKV010000002.1"/>
</dbReference>
<proteinExistence type="predicted"/>
<evidence type="ECO:0000313" key="2">
    <source>
        <dbReference type="EMBL" id="MDC7676805.1"/>
    </source>
</evidence>
<accession>A0ABT5HKN0</accession>
<feature type="signal peptide" evidence="1">
    <location>
        <begin position="1"/>
        <end position="23"/>
    </location>
</feature>
<name>A0ABT5HKN0_9CAUL</name>
<evidence type="ECO:0000313" key="3">
    <source>
        <dbReference type="Proteomes" id="UP001218579"/>
    </source>
</evidence>
<dbReference type="EMBL" id="JAQQKV010000002">
    <property type="protein sequence ID" value="MDC7676805.1"/>
    <property type="molecule type" value="Genomic_DNA"/>
</dbReference>
<protein>
    <submittedName>
        <fullName evidence="2">Uncharacterized protein</fullName>
    </submittedName>
</protein>
<keyword evidence="3" id="KW-1185">Reference proteome</keyword>
<keyword evidence="1" id="KW-0732">Signal</keyword>
<dbReference type="Proteomes" id="UP001218579">
    <property type="component" value="Unassembled WGS sequence"/>
</dbReference>
<organism evidence="2 3">
    <name type="scientific">Asticcacaulis machinosus</name>
    <dbReference type="NCBI Taxonomy" id="2984211"/>
    <lineage>
        <taxon>Bacteria</taxon>
        <taxon>Pseudomonadati</taxon>
        <taxon>Pseudomonadota</taxon>
        <taxon>Alphaproteobacteria</taxon>
        <taxon>Caulobacterales</taxon>
        <taxon>Caulobacteraceae</taxon>
        <taxon>Asticcacaulis</taxon>
    </lineage>
</organism>